<keyword evidence="2" id="KW-1185">Reference proteome</keyword>
<dbReference type="PANTHER" id="PTHR34309:SF1">
    <property type="entry name" value="PROTEIN GLCG"/>
    <property type="match status" value="1"/>
</dbReference>
<proteinExistence type="predicted"/>
<evidence type="ECO:0000313" key="1">
    <source>
        <dbReference type="EMBL" id="QCT70114.1"/>
    </source>
</evidence>
<name>A0A4P9C4F3_EUBML</name>
<protein>
    <submittedName>
        <fullName evidence="1">Heme-binding protein</fullName>
    </submittedName>
</protein>
<organism evidence="1 2">
    <name type="scientific">Eubacterium maltosivorans</name>
    <dbReference type="NCBI Taxonomy" id="2041044"/>
    <lineage>
        <taxon>Bacteria</taxon>
        <taxon>Bacillati</taxon>
        <taxon>Bacillota</taxon>
        <taxon>Clostridia</taxon>
        <taxon>Eubacteriales</taxon>
        <taxon>Eubacteriaceae</taxon>
        <taxon>Eubacterium</taxon>
    </lineage>
</organism>
<dbReference type="EMBL" id="CP029487">
    <property type="protein sequence ID" value="QCT70114.1"/>
    <property type="molecule type" value="Genomic_DNA"/>
</dbReference>
<dbReference type="SUPFAM" id="SSF143744">
    <property type="entry name" value="GlcG-like"/>
    <property type="match status" value="1"/>
</dbReference>
<dbReference type="InterPro" id="IPR052517">
    <property type="entry name" value="GlcG_carb_metab_protein"/>
</dbReference>
<dbReference type="Pfam" id="PF03928">
    <property type="entry name" value="HbpS-like"/>
    <property type="match status" value="1"/>
</dbReference>
<accession>A0A4P9C4F3</accession>
<reference evidence="1 2" key="1">
    <citation type="submission" date="2018-05" db="EMBL/GenBank/DDBJ databases">
        <title>Genome comparison of Eubacterium sp.</title>
        <authorList>
            <person name="Feng Y."/>
            <person name="Sanchez-Andrea I."/>
            <person name="Stams A.J.M."/>
            <person name="De Vos W.M."/>
        </authorList>
    </citation>
    <scope>NUCLEOTIDE SEQUENCE [LARGE SCALE GENOMIC DNA]</scope>
    <source>
        <strain evidence="1 2">YI</strain>
    </source>
</reference>
<sequence>MTQTGKLLEMAKKMAAAAEKKAVEIDVPMVIAVCDMGGNTVLVHRMEDSLLASISIAQNKAYTAASLKMPSSVAGDAAKEAGELFGLGNCCEGRIVTFGGGFPIIDGDRIIGAIGVSGGSVAEDESVAQAGLAAL</sequence>
<dbReference type="Proteomes" id="UP000218387">
    <property type="component" value="Chromosome"/>
</dbReference>
<dbReference type="InterPro" id="IPR005624">
    <property type="entry name" value="PduO/GlcC-like"/>
</dbReference>
<dbReference type="AlphaFoldDB" id="A0A4P9C4F3"/>
<evidence type="ECO:0000313" key="2">
    <source>
        <dbReference type="Proteomes" id="UP000218387"/>
    </source>
</evidence>
<dbReference type="Gene3D" id="3.30.450.150">
    <property type="entry name" value="Haem-degrading domain"/>
    <property type="match status" value="1"/>
</dbReference>
<dbReference type="KEGG" id="emt:CPZ25_001905"/>
<dbReference type="RefSeq" id="WP_058694873.1">
    <property type="nucleotide sequence ID" value="NZ_CABJDW020000015.1"/>
</dbReference>
<gene>
    <name evidence="1" type="ORF">CPZ25_001905</name>
</gene>
<dbReference type="PANTHER" id="PTHR34309">
    <property type="entry name" value="SLR1406 PROTEIN"/>
    <property type="match status" value="1"/>
</dbReference>
<dbReference type="InterPro" id="IPR038084">
    <property type="entry name" value="PduO/GlcC-like_sf"/>
</dbReference>